<sequence>MNMPLNKIAFLYNVRHNYPDPNEKRIQLDTDFDDPATIEWMIKHFKNLGLEVLPIEANEEAYLRLYENKDKIDLVFNFAEGLHGRDRECHIPAMLEMLKIPYTGGSPLTEALVLDKAIAKDVLRSHGVPVLPHQVFLTGNEELNSELKYPLIVKPNSQGSSAGITNDSVVEDENGLRRRLKFVISNFKQKALVEPFLDGREFSVPILGNDPPEVLPIIESDHSTLPPGLRPIDSLDVKWIIEEASGGANFICPAKISSDLEEKIKRICLQAWEVLQLCDFCRVDTRCDRAGNPYILEINSPAGLIPPEVSMTSYFPLSARVAGIDYETLLKRIISAACIRYGIEYK</sequence>
<dbReference type="AlphaFoldDB" id="A0A1F6MSE9"/>
<evidence type="ECO:0000256" key="3">
    <source>
        <dbReference type="ARBA" id="ARBA00023316"/>
    </source>
</evidence>
<dbReference type="GO" id="GO:0046872">
    <property type="term" value="F:metal ion binding"/>
    <property type="evidence" value="ECO:0007669"/>
    <property type="project" value="InterPro"/>
</dbReference>
<dbReference type="Pfam" id="PF07478">
    <property type="entry name" value="Dala_Dala_lig_C"/>
    <property type="match status" value="1"/>
</dbReference>
<name>A0A1F6MSE9_9BACT</name>
<evidence type="ECO:0000256" key="1">
    <source>
        <dbReference type="ARBA" id="ARBA00010871"/>
    </source>
</evidence>
<evidence type="ECO:0000256" key="4">
    <source>
        <dbReference type="PROSITE-ProRule" id="PRU00409"/>
    </source>
</evidence>
<keyword evidence="2" id="KW-0436">Ligase</keyword>
<dbReference type="PANTHER" id="PTHR23132:SF23">
    <property type="entry name" value="D-ALANINE--D-ALANINE LIGASE B"/>
    <property type="match status" value="1"/>
</dbReference>
<comment type="similarity">
    <text evidence="1">Belongs to the D-alanine--D-alanine ligase family.</text>
</comment>
<keyword evidence="3" id="KW-0961">Cell wall biogenesis/degradation</keyword>
<feature type="domain" description="ATP-grasp" evidence="5">
    <location>
        <begin position="120"/>
        <end position="335"/>
    </location>
</feature>
<dbReference type="Proteomes" id="UP000178347">
    <property type="component" value="Unassembled WGS sequence"/>
</dbReference>
<dbReference type="GO" id="GO:0071555">
    <property type="term" value="P:cell wall organization"/>
    <property type="evidence" value="ECO:0007669"/>
    <property type="project" value="UniProtKB-KW"/>
</dbReference>
<dbReference type="GO" id="GO:0008716">
    <property type="term" value="F:D-alanine-D-alanine ligase activity"/>
    <property type="evidence" value="ECO:0007669"/>
    <property type="project" value="InterPro"/>
</dbReference>
<evidence type="ECO:0000313" key="7">
    <source>
        <dbReference type="Proteomes" id="UP000178347"/>
    </source>
</evidence>
<protein>
    <recommendedName>
        <fullName evidence="5">ATP-grasp domain-containing protein</fullName>
    </recommendedName>
</protein>
<dbReference type="PROSITE" id="PS50975">
    <property type="entry name" value="ATP_GRASP"/>
    <property type="match status" value="1"/>
</dbReference>
<dbReference type="EMBL" id="MFQN01000018">
    <property type="protein sequence ID" value="OGH74363.1"/>
    <property type="molecule type" value="Genomic_DNA"/>
</dbReference>
<dbReference type="InterPro" id="IPR016185">
    <property type="entry name" value="PreATP-grasp_dom_sf"/>
</dbReference>
<dbReference type="InterPro" id="IPR013815">
    <property type="entry name" value="ATP_grasp_subdomain_1"/>
</dbReference>
<organism evidence="6 7">
    <name type="scientific">Candidatus Magasanikbacteria bacterium RIFCSPLOWO2_12_FULL_43_12</name>
    <dbReference type="NCBI Taxonomy" id="1798692"/>
    <lineage>
        <taxon>Bacteria</taxon>
        <taxon>Candidatus Magasanikiibacteriota</taxon>
    </lineage>
</organism>
<dbReference type="GO" id="GO:0005524">
    <property type="term" value="F:ATP binding"/>
    <property type="evidence" value="ECO:0007669"/>
    <property type="project" value="UniProtKB-UniRule"/>
</dbReference>
<comment type="caution">
    <text evidence="6">The sequence shown here is derived from an EMBL/GenBank/DDBJ whole genome shotgun (WGS) entry which is preliminary data.</text>
</comment>
<dbReference type="SUPFAM" id="SSF56059">
    <property type="entry name" value="Glutathione synthetase ATP-binding domain-like"/>
    <property type="match status" value="1"/>
</dbReference>
<keyword evidence="4" id="KW-0547">Nucleotide-binding</keyword>
<dbReference type="InterPro" id="IPR011761">
    <property type="entry name" value="ATP-grasp"/>
</dbReference>
<accession>A0A1F6MSE9</accession>
<keyword evidence="4" id="KW-0067">ATP-binding</keyword>
<dbReference type="Gene3D" id="3.40.50.20">
    <property type="match status" value="1"/>
</dbReference>
<evidence type="ECO:0000256" key="2">
    <source>
        <dbReference type="ARBA" id="ARBA00022598"/>
    </source>
</evidence>
<proteinExistence type="inferred from homology"/>
<reference evidence="6 7" key="1">
    <citation type="journal article" date="2016" name="Nat. Commun.">
        <title>Thousands of microbial genomes shed light on interconnected biogeochemical processes in an aquifer system.</title>
        <authorList>
            <person name="Anantharaman K."/>
            <person name="Brown C.T."/>
            <person name="Hug L.A."/>
            <person name="Sharon I."/>
            <person name="Castelle C.J."/>
            <person name="Probst A.J."/>
            <person name="Thomas B.C."/>
            <person name="Singh A."/>
            <person name="Wilkins M.J."/>
            <person name="Karaoz U."/>
            <person name="Brodie E.L."/>
            <person name="Williams K.H."/>
            <person name="Hubbard S.S."/>
            <person name="Banfield J.F."/>
        </authorList>
    </citation>
    <scope>NUCLEOTIDE SEQUENCE [LARGE SCALE GENOMIC DNA]</scope>
</reference>
<dbReference type="InterPro" id="IPR011095">
    <property type="entry name" value="Dala_Dala_lig_C"/>
</dbReference>
<dbReference type="Gene3D" id="3.30.1490.20">
    <property type="entry name" value="ATP-grasp fold, A domain"/>
    <property type="match status" value="1"/>
</dbReference>
<dbReference type="STRING" id="1798692.A3G00_04760"/>
<dbReference type="PANTHER" id="PTHR23132">
    <property type="entry name" value="D-ALANINE--D-ALANINE LIGASE"/>
    <property type="match status" value="1"/>
</dbReference>
<gene>
    <name evidence="6" type="ORF">A3G00_04760</name>
</gene>
<evidence type="ECO:0000313" key="6">
    <source>
        <dbReference type="EMBL" id="OGH74363.1"/>
    </source>
</evidence>
<evidence type="ECO:0000259" key="5">
    <source>
        <dbReference type="PROSITE" id="PS50975"/>
    </source>
</evidence>
<dbReference type="Gene3D" id="3.30.470.20">
    <property type="entry name" value="ATP-grasp fold, B domain"/>
    <property type="match status" value="1"/>
</dbReference>
<dbReference type="SUPFAM" id="SSF52440">
    <property type="entry name" value="PreATP-grasp domain"/>
    <property type="match status" value="1"/>
</dbReference>